<dbReference type="InterPro" id="IPR000407">
    <property type="entry name" value="GDA1_CD39_NTPase"/>
</dbReference>
<evidence type="ECO:0000256" key="5">
    <source>
        <dbReference type="RuleBase" id="RU003833"/>
    </source>
</evidence>
<keyword evidence="4" id="KW-0547">Nucleotide-binding</keyword>
<dbReference type="Proteomes" id="UP001140949">
    <property type="component" value="Unassembled WGS sequence"/>
</dbReference>
<dbReference type="GO" id="GO:0009134">
    <property type="term" value="P:nucleoside diphosphate catabolic process"/>
    <property type="evidence" value="ECO:0007669"/>
    <property type="project" value="TreeGrafter"/>
</dbReference>
<name>A0AAX6IFI2_IRIPA</name>
<evidence type="ECO:0000256" key="4">
    <source>
        <dbReference type="PIRSR" id="PIRSR600407-2"/>
    </source>
</evidence>
<evidence type="ECO:0000256" key="3">
    <source>
        <dbReference type="PIRSR" id="PIRSR600407-1"/>
    </source>
</evidence>
<keyword evidence="8" id="KW-1185">Reference proteome</keyword>
<dbReference type="Gene3D" id="3.30.420.150">
    <property type="entry name" value="Exopolyphosphatase. Domain 2"/>
    <property type="match status" value="1"/>
</dbReference>
<accession>A0AAX6IFI2</accession>
<keyword evidence="6" id="KW-0812">Transmembrane</keyword>
<sequence>MKTFHSLADLLPLQIRTRSPKPASRHKPLLLLLPASLLFLLIFFLLRTSSSPEPSFGVVIDAGSTGTRIHVFTIRPTPYPNLSPFVVDPVAEMKVRPGLPSYAGDPGRAAESVAELVEFARGKVPGEVRAGTEVRLMATAGLRMLEDNVAREKILEGCRKVLRGSGFRFRDEWAAVISGRDEGIFAWVAANYALGTLGGDPLETTGIIELGGASAQVTFASSEPMPPEFLRVLNFGENTYSLYSNSFLHFGQNAAYHSVQELLSSRVLKSSTESSQKNVFIDPCSPKGYSHTEANFSSGNLNLKVEKVPVVHADGNFSECRSAAVTMLQAEKDKCQYQQCHLGSNFIPKLQGRFLATENFFYTSKFFKLGPTPILSDFMLVGKYFCGEDFLTLKEKYQTLEAEDFSRYCFSSAYIVALLHDSFGIALDDNRLQYANQVGSTELEWALGAFIMHNMSNLNTNHAYEITALVRCNIAPILSLFVVIVLLAFAVWIVLRWRKPQLKTIYDLEKGRYIITRVNR</sequence>
<gene>
    <name evidence="7" type="ORF">M6B38_256490</name>
</gene>
<comment type="similarity">
    <text evidence="1 5">Belongs to the GDA1/CD39 NTPase family.</text>
</comment>
<reference evidence="7" key="2">
    <citation type="submission" date="2023-04" db="EMBL/GenBank/DDBJ databases">
        <authorList>
            <person name="Bruccoleri R.E."/>
            <person name="Oakeley E.J."/>
            <person name="Faust A.-M."/>
            <person name="Dessus-Babus S."/>
            <person name="Altorfer M."/>
            <person name="Burckhardt D."/>
            <person name="Oertli M."/>
            <person name="Naumann U."/>
            <person name="Petersen F."/>
            <person name="Wong J."/>
        </authorList>
    </citation>
    <scope>NUCLEOTIDE SEQUENCE</scope>
    <source>
        <strain evidence="7">GSM-AAB239-AS_SAM_17_03QT</strain>
        <tissue evidence="7">Leaf</tissue>
    </source>
</reference>
<feature type="transmembrane region" description="Helical" evidence="6">
    <location>
        <begin position="28"/>
        <end position="46"/>
    </location>
</feature>
<dbReference type="PROSITE" id="PS01238">
    <property type="entry name" value="GDA1_CD39_NTPASE"/>
    <property type="match status" value="1"/>
</dbReference>
<keyword evidence="2 5" id="KW-0378">Hydrolase</keyword>
<dbReference type="Gene3D" id="3.30.420.40">
    <property type="match status" value="1"/>
</dbReference>
<reference evidence="7" key="1">
    <citation type="journal article" date="2023" name="GigaByte">
        <title>Genome assembly of the bearded iris, Iris pallida Lam.</title>
        <authorList>
            <person name="Bruccoleri R.E."/>
            <person name="Oakeley E.J."/>
            <person name="Faust A.M.E."/>
            <person name="Altorfer M."/>
            <person name="Dessus-Babus S."/>
            <person name="Burckhardt D."/>
            <person name="Oertli M."/>
            <person name="Naumann U."/>
            <person name="Petersen F."/>
            <person name="Wong J."/>
        </authorList>
    </citation>
    <scope>NUCLEOTIDE SEQUENCE</scope>
    <source>
        <strain evidence="7">GSM-AAB239-AS_SAM_17_03QT</strain>
    </source>
</reference>
<evidence type="ECO:0000313" key="8">
    <source>
        <dbReference type="Proteomes" id="UP001140949"/>
    </source>
</evidence>
<evidence type="ECO:0000256" key="1">
    <source>
        <dbReference type="ARBA" id="ARBA00009283"/>
    </source>
</evidence>
<dbReference type="PANTHER" id="PTHR11782:SF3">
    <property type="entry name" value="APYRASE 6-RELATED"/>
    <property type="match status" value="1"/>
</dbReference>
<dbReference type="GO" id="GO:0017110">
    <property type="term" value="F:nucleoside diphosphate phosphatase activity"/>
    <property type="evidence" value="ECO:0007669"/>
    <property type="project" value="TreeGrafter"/>
</dbReference>
<dbReference type="GO" id="GO:0016020">
    <property type="term" value="C:membrane"/>
    <property type="evidence" value="ECO:0007669"/>
    <property type="project" value="TreeGrafter"/>
</dbReference>
<feature type="binding site" evidence="4">
    <location>
        <begin position="212"/>
        <end position="216"/>
    </location>
    <ligand>
        <name>ATP</name>
        <dbReference type="ChEBI" id="CHEBI:30616"/>
    </ligand>
</feature>
<protein>
    <submittedName>
        <fullName evidence="7">Apyrase 6 isoform X2</fullName>
    </submittedName>
</protein>
<evidence type="ECO:0000313" key="7">
    <source>
        <dbReference type="EMBL" id="KAJ6852090.1"/>
    </source>
</evidence>
<feature type="active site" description="Proton acceptor" evidence="3">
    <location>
        <position position="182"/>
    </location>
</feature>
<dbReference type="EMBL" id="JANAVB010001995">
    <property type="protein sequence ID" value="KAJ6852090.1"/>
    <property type="molecule type" value="Genomic_DNA"/>
</dbReference>
<dbReference type="AlphaFoldDB" id="A0AAX6IFI2"/>
<organism evidence="7 8">
    <name type="scientific">Iris pallida</name>
    <name type="common">Sweet iris</name>
    <dbReference type="NCBI Taxonomy" id="29817"/>
    <lineage>
        <taxon>Eukaryota</taxon>
        <taxon>Viridiplantae</taxon>
        <taxon>Streptophyta</taxon>
        <taxon>Embryophyta</taxon>
        <taxon>Tracheophyta</taxon>
        <taxon>Spermatophyta</taxon>
        <taxon>Magnoliopsida</taxon>
        <taxon>Liliopsida</taxon>
        <taxon>Asparagales</taxon>
        <taxon>Iridaceae</taxon>
        <taxon>Iridoideae</taxon>
        <taxon>Irideae</taxon>
        <taxon>Iris</taxon>
    </lineage>
</organism>
<keyword evidence="4" id="KW-0067">ATP-binding</keyword>
<feature type="transmembrane region" description="Helical" evidence="6">
    <location>
        <begin position="474"/>
        <end position="495"/>
    </location>
</feature>
<keyword evidence="6" id="KW-0472">Membrane</keyword>
<proteinExistence type="inferred from homology"/>
<evidence type="ECO:0000256" key="2">
    <source>
        <dbReference type="ARBA" id="ARBA00022801"/>
    </source>
</evidence>
<keyword evidence="6" id="KW-1133">Transmembrane helix</keyword>
<dbReference type="GO" id="GO:0005524">
    <property type="term" value="F:ATP binding"/>
    <property type="evidence" value="ECO:0007669"/>
    <property type="project" value="UniProtKB-KW"/>
</dbReference>
<comment type="caution">
    <text evidence="7">The sequence shown here is derived from an EMBL/GenBank/DDBJ whole genome shotgun (WGS) entry which is preliminary data.</text>
</comment>
<dbReference type="PANTHER" id="PTHR11782">
    <property type="entry name" value="ADENOSINE/GUANOSINE DIPHOSPHATASE"/>
    <property type="match status" value="1"/>
</dbReference>
<dbReference type="Pfam" id="PF01150">
    <property type="entry name" value="GDA1_CD39"/>
    <property type="match status" value="1"/>
</dbReference>
<evidence type="ECO:0000256" key="6">
    <source>
        <dbReference type="SAM" id="Phobius"/>
    </source>
</evidence>